<protein>
    <submittedName>
        <fullName evidence="1">DUF2889 domain-containing protein</fullName>
    </submittedName>
</protein>
<keyword evidence="2" id="KW-1185">Reference proteome</keyword>
<accession>A0A6N8IZ31</accession>
<gene>
    <name evidence="1" type="ORF">GON04_17725</name>
</gene>
<evidence type="ECO:0000313" key="2">
    <source>
        <dbReference type="Proteomes" id="UP000469385"/>
    </source>
</evidence>
<dbReference type="EMBL" id="WSEL01000009">
    <property type="protein sequence ID" value="MVQ31300.1"/>
    <property type="molecule type" value="Genomic_DNA"/>
</dbReference>
<dbReference type="InterPro" id="IPR021312">
    <property type="entry name" value="DUF2889"/>
</dbReference>
<dbReference type="Proteomes" id="UP000469385">
    <property type="component" value="Unassembled WGS sequence"/>
</dbReference>
<sequence>MPLPEPAPRRYLHTRAVTYRGYLREDGLWDIEAELADTKTYGFTRSDGSEKPAGEPIHHMLIRLTIDESMTIRAIATAMDHAPFGECQQGNDPMQQMVGATLGPGWRQAIEKALGGVRGCTHLRELLFNMATAAYQAVFPWRERERRLAGIRPGEAREPPYHLGRCIAWDTDGAVVARHYPQFVGWQRVRMPKKNPPSST</sequence>
<dbReference type="AlphaFoldDB" id="A0A6N8IZ31"/>
<organism evidence="1 2">
    <name type="scientific">Ramlibacter pinisoli</name>
    <dbReference type="NCBI Taxonomy" id="2682844"/>
    <lineage>
        <taxon>Bacteria</taxon>
        <taxon>Pseudomonadati</taxon>
        <taxon>Pseudomonadota</taxon>
        <taxon>Betaproteobacteria</taxon>
        <taxon>Burkholderiales</taxon>
        <taxon>Comamonadaceae</taxon>
        <taxon>Ramlibacter</taxon>
    </lineage>
</organism>
<dbReference type="RefSeq" id="WP_157399362.1">
    <property type="nucleotide sequence ID" value="NZ_WSEL01000009.1"/>
</dbReference>
<reference evidence="1 2" key="1">
    <citation type="submission" date="2019-12" db="EMBL/GenBank/DDBJ databases">
        <authorList>
            <person name="Huq M.A."/>
        </authorList>
    </citation>
    <scope>NUCLEOTIDE SEQUENCE [LARGE SCALE GENOMIC DNA]</scope>
    <source>
        <strain evidence="1 2">MAH-25</strain>
    </source>
</reference>
<dbReference type="Pfam" id="PF11136">
    <property type="entry name" value="DUF2889"/>
    <property type="match status" value="1"/>
</dbReference>
<evidence type="ECO:0000313" key="1">
    <source>
        <dbReference type="EMBL" id="MVQ31300.1"/>
    </source>
</evidence>
<name>A0A6N8IZ31_9BURK</name>
<proteinExistence type="predicted"/>
<comment type="caution">
    <text evidence="1">The sequence shown here is derived from an EMBL/GenBank/DDBJ whole genome shotgun (WGS) entry which is preliminary data.</text>
</comment>